<dbReference type="VEuPathDB" id="FungiDB:NCU16925"/>
<dbReference type="KEGG" id="ncr:NCU16925"/>
<sequence length="183" mass="20282">MIPERTRRSSCMWAPDIEMPEISSRNRLEESKMDADGPDIPLGTGLARNPEDTEVTVIVNLDEIKGGLWRFDVKDVSSDGCLSRDKEGTEKAESSLNLHGVAHGANVLPWHSQNAVMSAEEKGADQLMGYYLDRSECCLAHTQMYFFIALHRRHPKVRHLFSWCSGVSSISSLSSMSDVAGSP</sequence>
<protein>
    <submittedName>
        <fullName evidence="1">Uncharacterized protein</fullName>
    </submittedName>
</protein>
<dbReference type="AlphaFoldDB" id="V5IKZ0"/>
<dbReference type="InParanoid" id="V5IKZ0"/>
<keyword evidence="2" id="KW-1185">Reference proteome</keyword>
<reference evidence="1 2" key="1">
    <citation type="journal article" date="2003" name="Nature">
        <title>The genome sequence of the filamentous fungus Neurospora crassa.</title>
        <authorList>
            <person name="Galagan J.E."/>
            <person name="Calvo S.E."/>
            <person name="Borkovich K.A."/>
            <person name="Selker E.U."/>
            <person name="Read N.D."/>
            <person name="Jaffe D."/>
            <person name="FitzHugh W."/>
            <person name="Ma L.J."/>
            <person name="Smirnov S."/>
            <person name="Purcell S."/>
            <person name="Rehman B."/>
            <person name="Elkins T."/>
            <person name="Engels R."/>
            <person name="Wang S."/>
            <person name="Nielsen C.B."/>
            <person name="Butler J."/>
            <person name="Endrizzi M."/>
            <person name="Qui D."/>
            <person name="Ianakiev P."/>
            <person name="Bell-Pedersen D."/>
            <person name="Nelson M.A."/>
            <person name="Werner-Washburne M."/>
            <person name="Selitrennikoff C.P."/>
            <person name="Kinsey J.A."/>
            <person name="Braun E.L."/>
            <person name="Zelter A."/>
            <person name="Schulte U."/>
            <person name="Kothe G.O."/>
            <person name="Jedd G."/>
            <person name="Mewes W."/>
            <person name="Staben C."/>
            <person name="Marcotte E."/>
            <person name="Greenberg D."/>
            <person name="Roy A."/>
            <person name="Foley K."/>
            <person name="Naylor J."/>
            <person name="Stange-Thomann N."/>
            <person name="Barrett R."/>
            <person name="Gnerre S."/>
            <person name="Kamal M."/>
            <person name="Kamvysselis M."/>
            <person name="Mauceli E."/>
            <person name="Bielke C."/>
            <person name="Rudd S."/>
            <person name="Frishman D."/>
            <person name="Krystofova S."/>
            <person name="Rasmussen C."/>
            <person name="Metzenberg R.L."/>
            <person name="Perkins D.D."/>
            <person name="Kroken S."/>
            <person name="Cogoni C."/>
            <person name="Macino G."/>
            <person name="Catcheside D."/>
            <person name="Li W."/>
            <person name="Pratt R.J."/>
            <person name="Osmani S.A."/>
            <person name="DeSouza C.P."/>
            <person name="Glass L."/>
            <person name="Orbach M.J."/>
            <person name="Berglund J.A."/>
            <person name="Voelker R."/>
            <person name="Yarden O."/>
            <person name="Plamann M."/>
            <person name="Seiler S."/>
            <person name="Dunlap J."/>
            <person name="Radford A."/>
            <person name="Aramayo R."/>
            <person name="Natvig D.O."/>
            <person name="Alex L.A."/>
            <person name="Mannhaupt G."/>
            <person name="Ebbole D.J."/>
            <person name="Freitag M."/>
            <person name="Paulsen I."/>
            <person name="Sachs M.S."/>
            <person name="Lander E.S."/>
            <person name="Nusbaum C."/>
            <person name="Birren B."/>
        </authorList>
    </citation>
    <scope>NUCLEOTIDE SEQUENCE [LARGE SCALE GENOMIC DNA]</scope>
    <source>
        <strain evidence="2">ATCC 24698 / 74-OR23-1A / CBS 708.71 / DSM 1257 / FGSC 987</strain>
    </source>
</reference>
<accession>V5IKZ0</accession>
<dbReference type="EMBL" id="CM002240">
    <property type="protein sequence ID" value="ESA42363.1"/>
    <property type="molecule type" value="Genomic_DNA"/>
</dbReference>
<dbReference type="GeneID" id="23569725"/>
<organism evidence="1 2">
    <name type="scientific">Neurospora crassa (strain ATCC 24698 / 74-OR23-1A / CBS 708.71 / DSM 1257 / FGSC 987)</name>
    <dbReference type="NCBI Taxonomy" id="367110"/>
    <lineage>
        <taxon>Eukaryota</taxon>
        <taxon>Fungi</taxon>
        <taxon>Dikarya</taxon>
        <taxon>Ascomycota</taxon>
        <taxon>Pezizomycotina</taxon>
        <taxon>Sordariomycetes</taxon>
        <taxon>Sordariomycetidae</taxon>
        <taxon>Sordariales</taxon>
        <taxon>Sordariaceae</taxon>
        <taxon>Neurospora</taxon>
    </lineage>
</organism>
<evidence type="ECO:0000313" key="2">
    <source>
        <dbReference type="Proteomes" id="UP000001805"/>
    </source>
</evidence>
<dbReference type="Proteomes" id="UP000001805">
    <property type="component" value="Chromosome 2, Linkage Group V"/>
</dbReference>
<evidence type="ECO:0000313" key="1">
    <source>
        <dbReference type="EMBL" id="ESA42363.1"/>
    </source>
</evidence>
<proteinExistence type="predicted"/>
<gene>
    <name evidence="1" type="ORF">NCU16925</name>
</gene>
<name>V5IKZ0_NEUCR</name>
<dbReference type="RefSeq" id="XP_011394805.1">
    <property type="nucleotide sequence ID" value="XM_011396503.1"/>
</dbReference>